<reference evidence="1 2" key="1">
    <citation type="submission" date="2021-03" db="EMBL/GenBank/DDBJ databases">
        <title>Isolation and description of Capnocytophaga bilenii sp. nov., a novel Capnocytophaga species, isolated from a gingivitis subject.</title>
        <authorList>
            <person name="Antezack A."/>
            <person name="Monnet-Corti V."/>
            <person name="La Scola B."/>
        </authorList>
    </citation>
    <scope>NUCLEOTIDE SEQUENCE [LARGE SCALE GENOMIC DNA]</scope>
    <source>
        <strain evidence="1 2">Marseille-Q4570</strain>
    </source>
</reference>
<name>A0ABS3PUR8_9FLAO</name>
<sequence length="100" mass="11834">MSWALNYSKNLIPYRKGETYKGNNDLNYFINVKYLNNYLENIFKDKKLKNINIEDEKEALFIQLDCNFSDAIGHIDIVFDGKYGSQSYRCKTTIDWTDLD</sequence>
<keyword evidence="2" id="KW-1185">Reference proteome</keyword>
<dbReference type="Proteomes" id="UP000681610">
    <property type="component" value="Unassembled WGS sequence"/>
</dbReference>
<protein>
    <submittedName>
        <fullName evidence="1">Uncharacterized protein</fullName>
    </submittedName>
</protein>
<dbReference type="EMBL" id="JAGDYP010000001">
    <property type="protein sequence ID" value="MBO1882872.1"/>
    <property type="molecule type" value="Genomic_DNA"/>
</dbReference>
<evidence type="ECO:0000313" key="2">
    <source>
        <dbReference type="Proteomes" id="UP000681610"/>
    </source>
</evidence>
<evidence type="ECO:0000313" key="1">
    <source>
        <dbReference type="EMBL" id="MBO1882872.1"/>
    </source>
</evidence>
<comment type="caution">
    <text evidence="1">The sequence shown here is derived from an EMBL/GenBank/DDBJ whole genome shotgun (WGS) entry which is preliminary data.</text>
</comment>
<organism evidence="1 2">
    <name type="scientific">Capnocytophaga bilenii</name>
    <dbReference type="NCBI Taxonomy" id="2819369"/>
    <lineage>
        <taxon>Bacteria</taxon>
        <taxon>Pseudomonadati</taxon>
        <taxon>Bacteroidota</taxon>
        <taxon>Flavobacteriia</taxon>
        <taxon>Flavobacteriales</taxon>
        <taxon>Flavobacteriaceae</taxon>
        <taxon>Capnocytophaga</taxon>
    </lineage>
</organism>
<proteinExistence type="predicted"/>
<dbReference type="Gene3D" id="3.90.1720.70">
    <property type="match status" value="1"/>
</dbReference>
<accession>A0ABS3PUR8</accession>
<gene>
    <name evidence="1" type="ORF">J4N46_00055</name>
</gene>